<protein>
    <recommendedName>
        <fullName evidence="3 4">50S ribosomal protein L6</fullName>
    </recommendedName>
</protein>
<evidence type="ECO:0000256" key="1">
    <source>
        <dbReference type="ARBA" id="ARBA00022980"/>
    </source>
</evidence>
<evidence type="ECO:0000256" key="2">
    <source>
        <dbReference type="ARBA" id="ARBA00023274"/>
    </source>
</evidence>
<dbReference type="SUPFAM" id="SSF56053">
    <property type="entry name" value="Ribosomal protein L6"/>
    <property type="match status" value="2"/>
</dbReference>
<feature type="domain" description="Large ribosomal subunit protein uL6 alpha-beta" evidence="7">
    <location>
        <begin position="89"/>
        <end position="161"/>
    </location>
</feature>
<evidence type="ECO:0000313" key="8">
    <source>
        <dbReference type="EMBL" id="QEK39781.1"/>
    </source>
</evidence>
<keyword evidence="6" id="KW-0699">rRNA-binding</keyword>
<keyword evidence="2 5" id="KW-0687">Ribonucleoprotein</keyword>
<proteinExistence type="inferred from homology"/>
<organism evidence="8 9">
    <name type="scientific">Candidatus Sneabacter namystus</name>
    <dbReference type="NCBI Taxonomy" id="2601646"/>
    <lineage>
        <taxon>Bacteria</taxon>
        <taxon>Pseudomonadati</taxon>
        <taxon>Pseudomonadota</taxon>
        <taxon>Alphaproteobacteria</taxon>
        <taxon>Rickettsiales</taxon>
        <taxon>Rickettsiaceae</taxon>
        <taxon>Rickettsieae</taxon>
        <taxon>Candidatus Sneabacter</taxon>
    </lineage>
</organism>
<evidence type="ECO:0000259" key="7">
    <source>
        <dbReference type="Pfam" id="PF00347"/>
    </source>
</evidence>
<name>A0A5C0UJJ5_9RICK</name>
<dbReference type="AlphaFoldDB" id="A0A5C0UJJ5"/>
<reference evidence="8 9" key="1">
    <citation type="submission" date="2019-08" db="EMBL/GenBank/DDBJ databases">
        <title>Highly reduced genomes of protist endosymbionts show evolutionary convergence.</title>
        <authorList>
            <person name="George E."/>
            <person name="Husnik F."/>
            <person name="Tashyreva D."/>
            <person name="Prokopchuk G."/>
            <person name="Horak A."/>
            <person name="Kwong W.K."/>
            <person name="Lukes J."/>
            <person name="Keeling P.J."/>
        </authorList>
    </citation>
    <scope>NUCLEOTIDE SEQUENCE [LARGE SCALE GENOMIC DNA]</scope>
    <source>
        <strain evidence="8">1621</strain>
    </source>
</reference>
<keyword evidence="6" id="KW-0694">RNA-binding</keyword>
<dbReference type="InterPro" id="IPR036789">
    <property type="entry name" value="Ribosomal_uL6-like_a/b-dom_sf"/>
</dbReference>
<dbReference type="OrthoDB" id="9805007at2"/>
<evidence type="ECO:0000256" key="3">
    <source>
        <dbReference type="ARBA" id="ARBA00035454"/>
    </source>
</evidence>
<dbReference type="PANTHER" id="PTHR11655">
    <property type="entry name" value="60S/50S RIBOSOMAL PROTEIN L6/L9"/>
    <property type="match status" value="1"/>
</dbReference>
<dbReference type="PIRSF" id="PIRSF002162">
    <property type="entry name" value="Ribosomal_L6"/>
    <property type="match status" value="1"/>
</dbReference>
<dbReference type="NCBIfam" id="TIGR03654">
    <property type="entry name" value="L6_bact"/>
    <property type="match status" value="1"/>
</dbReference>
<dbReference type="PRINTS" id="PR00059">
    <property type="entry name" value="RIBOSOMALL6"/>
</dbReference>
<dbReference type="RefSeq" id="WP_148952142.1">
    <property type="nucleotide sequence ID" value="NZ_CP043312.1"/>
</dbReference>
<keyword evidence="1 5" id="KW-0689">Ribosomal protein</keyword>
<comment type="similarity">
    <text evidence="5">Belongs to the universal ribosomal protein uL6 family.</text>
</comment>
<dbReference type="GO" id="GO:0022625">
    <property type="term" value="C:cytosolic large ribosomal subunit"/>
    <property type="evidence" value="ECO:0007669"/>
    <property type="project" value="UniProtKB-UniRule"/>
</dbReference>
<dbReference type="InterPro" id="IPR019906">
    <property type="entry name" value="Ribosomal_uL6_bac-type"/>
</dbReference>
<feature type="domain" description="Large ribosomal subunit protein uL6 alpha-beta" evidence="7">
    <location>
        <begin position="12"/>
        <end position="80"/>
    </location>
</feature>
<dbReference type="InterPro" id="IPR020040">
    <property type="entry name" value="Ribosomal_uL6_a/b-dom"/>
</dbReference>
<dbReference type="PANTHER" id="PTHR11655:SF14">
    <property type="entry name" value="LARGE RIBOSOMAL SUBUNIT PROTEIN UL6M"/>
    <property type="match status" value="1"/>
</dbReference>
<gene>
    <name evidence="8" type="ORF">FZC37_02495</name>
</gene>
<dbReference type="GO" id="GO:0003735">
    <property type="term" value="F:structural constituent of ribosome"/>
    <property type="evidence" value="ECO:0007669"/>
    <property type="project" value="UniProtKB-UniRule"/>
</dbReference>
<dbReference type="EMBL" id="CP043312">
    <property type="protein sequence ID" value="QEK39781.1"/>
    <property type="molecule type" value="Genomic_DNA"/>
</dbReference>
<evidence type="ECO:0000313" key="9">
    <source>
        <dbReference type="Proteomes" id="UP000323844"/>
    </source>
</evidence>
<evidence type="ECO:0000256" key="4">
    <source>
        <dbReference type="NCBIfam" id="TIGR03654"/>
    </source>
</evidence>
<sequence>MSRVGKVPIVLPHEVSCEINERTCKVQGPKGNLVFSIPSGVKVVVETNTVFVSAENKGAIASYGTTRSIINNMVIGVSQGFEKEIEITGTGYKASCCPKYLYLALGKSHGICIEIPKDIEVKITKPTSVLLRSINKETLGQFAALVIRQRPTEPYKGTGVRIKNVPVFRKEIKRK</sequence>
<dbReference type="InterPro" id="IPR000702">
    <property type="entry name" value="Ribosomal_uL6-like"/>
</dbReference>
<dbReference type="KEGG" id="snay:FZC37_02495"/>
<dbReference type="GO" id="GO:0002181">
    <property type="term" value="P:cytoplasmic translation"/>
    <property type="evidence" value="ECO:0007669"/>
    <property type="project" value="TreeGrafter"/>
</dbReference>
<dbReference type="Proteomes" id="UP000323844">
    <property type="component" value="Chromosome"/>
</dbReference>
<accession>A0A5C0UJJ5</accession>
<evidence type="ECO:0000256" key="6">
    <source>
        <dbReference type="RuleBase" id="RU003870"/>
    </source>
</evidence>
<dbReference type="Pfam" id="PF00347">
    <property type="entry name" value="Ribosomal_L6"/>
    <property type="match status" value="2"/>
</dbReference>
<keyword evidence="9" id="KW-1185">Reference proteome</keyword>
<dbReference type="GO" id="GO:0019843">
    <property type="term" value="F:rRNA binding"/>
    <property type="evidence" value="ECO:0007669"/>
    <property type="project" value="UniProtKB-UniRule"/>
</dbReference>
<comment type="function">
    <text evidence="6">This protein binds to the 23S rRNA, and is important in its secondary structure. It is located near the subunit interface in the base of the L7/L12 stalk, and near the tRNA binding site of the peptidyltransferase center.</text>
</comment>
<dbReference type="Gene3D" id="3.90.930.12">
    <property type="entry name" value="Ribosomal protein L6, alpha-beta domain"/>
    <property type="match status" value="2"/>
</dbReference>
<evidence type="ECO:0000256" key="5">
    <source>
        <dbReference type="RuleBase" id="RU003869"/>
    </source>
</evidence>